<dbReference type="InterPro" id="IPR000757">
    <property type="entry name" value="Beta-glucanase-like"/>
</dbReference>
<dbReference type="PROSITE" id="PS51762">
    <property type="entry name" value="GH16_2"/>
    <property type="match status" value="1"/>
</dbReference>
<dbReference type="PANTHER" id="PTHR10963:SF55">
    <property type="entry name" value="GLYCOSIDE HYDROLASE FAMILY 16 PROTEIN"/>
    <property type="match status" value="1"/>
</dbReference>
<keyword evidence="5" id="KW-1185">Reference proteome</keyword>
<dbReference type="InterPro" id="IPR050546">
    <property type="entry name" value="Glycosyl_Hydrlase_16"/>
</dbReference>
<evidence type="ECO:0000256" key="1">
    <source>
        <dbReference type="ARBA" id="ARBA00006865"/>
    </source>
</evidence>
<comment type="similarity">
    <text evidence="1">Belongs to the glycosyl hydrolase 16 family.</text>
</comment>
<dbReference type="InterPro" id="IPR013320">
    <property type="entry name" value="ConA-like_dom_sf"/>
</dbReference>
<dbReference type="GO" id="GO:0004553">
    <property type="term" value="F:hydrolase activity, hydrolyzing O-glycosyl compounds"/>
    <property type="evidence" value="ECO:0007669"/>
    <property type="project" value="InterPro"/>
</dbReference>
<comment type="caution">
    <text evidence="4">The sequence shown here is derived from an EMBL/GenBank/DDBJ whole genome shotgun (WGS) entry which is preliminary data.</text>
</comment>
<keyword evidence="2" id="KW-0732">Signal</keyword>
<dbReference type="SUPFAM" id="SSF49899">
    <property type="entry name" value="Concanavalin A-like lectins/glucanases"/>
    <property type="match status" value="1"/>
</dbReference>
<dbReference type="Pfam" id="PF00722">
    <property type="entry name" value="Glyco_hydro_16"/>
    <property type="match status" value="1"/>
</dbReference>
<name>A0A7W9W4D6_ARMRO</name>
<dbReference type="Proteomes" id="UP000520814">
    <property type="component" value="Unassembled WGS sequence"/>
</dbReference>
<feature type="chain" id="PRO_5031257626" evidence="2">
    <location>
        <begin position="19"/>
        <end position="258"/>
    </location>
</feature>
<evidence type="ECO:0000259" key="3">
    <source>
        <dbReference type="PROSITE" id="PS51762"/>
    </source>
</evidence>
<evidence type="ECO:0000313" key="4">
    <source>
        <dbReference type="EMBL" id="MBB6049324.1"/>
    </source>
</evidence>
<evidence type="ECO:0000256" key="2">
    <source>
        <dbReference type="SAM" id="SignalP"/>
    </source>
</evidence>
<dbReference type="GO" id="GO:0005975">
    <property type="term" value="P:carbohydrate metabolic process"/>
    <property type="evidence" value="ECO:0007669"/>
    <property type="project" value="InterPro"/>
</dbReference>
<dbReference type="Gene3D" id="2.60.120.200">
    <property type="match status" value="1"/>
</dbReference>
<dbReference type="RefSeq" id="WP_184192935.1">
    <property type="nucleotide sequence ID" value="NZ_JACHGW010000001.1"/>
</dbReference>
<feature type="signal peptide" evidence="2">
    <location>
        <begin position="1"/>
        <end position="18"/>
    </location>
</feature>
<proteinExistence type="inferred from homology"/>
<feature type="domain" description="GH16" evidence="3">
    <location>
        <begin position="15"/>
        <end position="258"/>
    </location>
</feature>
<dbReference type="CDD" id="cd08023">
    <property type="entry name" value="GH16_laminarinase_like"/>
    <property type="match status" value="1"/>
</dbReference>
<dbReference type="PANTHER" id="PTHR10963">
    <property type="entry name" value="GLYCOSYL HYDROLASE-RELATED"/>
    <property type="match status" value="1"/>
</dbReference>
<reference evidence="4 5" key="1">
    <citation type="submission" date="2020-08" db="EMBL/GenBank/DDBJ databases">
        <title>Genomic Encyclopedia of Type Strains, Phase IV (KMG-IV): sequencing the most valuable type-strain genomes for metagenomic binning, comparative biology and taxonomic classification.</title>
        <authorList>
            <person name="Goeker M."/>
        </authorList>
    </citation>
    <scope>NUCLEOTIDE SEQUENCE [LARGE SCALE GENOMIC DNA]</scope>
    <source>
        <strain evidence="4 5">DSM 23562</strain>
    </source>
</reference>
<dbReference type="AlphaFoldDB" id="A0A7W9W4D6"/>
<evidence type="ECO:0000313" key="5">
    <source>
        <dbReference type="Proteomes" id="UP000520814"/>
    </source>
</evidence>
<protein>
    <submittedName>
        <fullName evidence="4">Beta-glucanase (GH16 family)</fullName>
    </submittedName>
</protein>
<organism evidence="4 5">
    <name type="scientific">Armatimonas rosea</name>
    <dbReference type="NCBI Taxonomy" id="685828"/>
    <lineage>
        <taxon>Bacteria</taxon>
        <taxon>Bacillati</taxon>
        <taxon>Armatimonadota</taxon>
        <taxon>Armatimonadia</taxon>
        <taxon>Armatimonadales</taxon>
        <taxon>Armatimonadaceae</taxon>
        <taxon>Armatimonas</taxon>
    </lineage>
</organism>
<dbReference type="EMBL" id="JACHGW010000001">
    <property type="protein sequence ID" value="MBB6049324.1"/>
    <property type="molecule type" value="Genomic_DNA"/>
</dbReference>
<gene>
    <name evidence="4" type="ORF">HNQ39_001086</name>
</gene>
<accession>A0A7W9W4D6</accession>
<sequence length="258" mass="29020">MRVFGAIALTLLASVSFAQRPAQGPVSTVPFVPEKAGYALVWEDEFEGSKLDSTKWKVRGVGPRALAYVSEEAVEVKDGYLWLWAKKKGEQLLGSAVGTEGLFSSRYGYYECRAQVQKSPGVWAAFWIQSTEIAKGEDPAVFGAEIDIMECFRKLGTDIVSHNVHWAYGPNQKTTRGMQSYLKGVGTGFHTFGLEWTPEKYVFYVDGLKFYEVTQGISQIKEYLILSMEYPSNPADMTRTLYPDAFVVDYVRVWQKKP</sequence>